<dbReference type="RefSeq" id="WP_119321020.1">
    <property type="nucleotide sequence ID" value="NZ_AP025739.1"/>
</dbReference>
<dbReference type="SUPFAM" id="SSF47413">
    <property type="entry name" value="lambda repressor-like DNA-binding domains"/>
    <property type="match status" value="1"/>
</dbReference>
<protein>
    <submittedName>
        <fullName evidence="1">LacI family transcriptional regulator</fullName>
    </submittedName>
</protein>
<dbReference type="GO" id="GO:0000976">
    <property type="term" value="F:transcription cis-regulatory region binding"/>
    <property type="evidence" value="ECO:0007669"/>
    <property type="project" value="TreeGrafter"/>
</dbReference>
<dbReference type="Proteomes" id="UP000287394">
    <property type="component" value="Chromosome"/>
</dbReference>
<dbReference type="InterPro" id="IPR010982">
    <property type="entry name" value="Lambda_DNA-bd_dom_sf"/>
</dbReference>
<dbReference type="FunCoup" id="A0A402CUF1">
    <property type="interactions" value="89"/>
</dbReference>
<dbReference type="CDD" id="cd06267">
    <property type="entry name" value="PBP1_LacI_sugar_binding-like"/>
    <property type="match status" value="1"/>
</dbReference>
<sequence length="348" mass="38482">MVTIKDIAKEAGVSVMTVSYALNETGRIGTATRQHVKDVAQRMGYQPNAVARGLQRRRMDAIGVVFGVVPETLVFDGYYGRVLDGICRACGERKQKAVIFQEPSWDALYDNLSILADGYCDGLILITPLKDCPLIEPLLRKRIPFAIVGDSREDPRVIRLDIDNFGASVSIMRHLGELGHRRIAFLQGDLWYLSSEQRHQGYLQGLRELEARYNPALDIPCGYDPAGGYQIAQNLMALPVDERPTAIFCSNDSIAYGVLACCRDLGVRVPEDLSVIGIDDKLQSAGTTPPLTTLRQPYHDIGRRAVEKIVERVSHPDRHATPVGTLELLPAELILRDSVGPAPRLALR</sequence>
<evidence type="ECO:0000313" key="1">
    <source>
        <dbReference type="EMBL" id="BDI28968.1"/>
    </source>
</evidence>
<name>A0A402CUF1_9BACT</name>
<dbReference type="PRINTS" id="PR00036">
    <property type="entry name" value="HTHLACI"/>
</dbReference>
<evidence type="ECO:0000313" key="2">
    <source>
        <dbReference type="Proteomes" id="UP000287394"/>
    </source>
</evidence>
<dbReference type="Pfam" id="PF13377">
    <property type="entry name" value="Peripla_BP_3"/>
    <property type="match status" value="1"/>
</dbReference>
<dbReference type="PANTHER" id="PTHR30146:SF109">
    <property type="entry name" value="HTH-TYPE TRANSCRIPTIONAL REGULATOR GALS"/>
    <property type="match status" value="1"/>
</dbReference>
<dbReference type="Pfam" id="PF00356">
    <property type="entry name" value="LacI"/>
    <property type="match status" value="1"/>
</dbReference>
<dbReference type="Gene3D" id="3.40.50.2300">
    <property type="match status" value="2"/>
</dbReference>
<dbReference type="InterPro" id="IPR028082">
    <property type="entry name" value="Peripla_BP_I"/>
</dbReference>
<accession>A0A402CUF1</accession>
<dbReference type="AlphaFoldDB" id="A0A402CUF1"/>
<proteinExistence type="predicted"/>
<organism evidence="1 2">
    <name type="scientific">Capsulimonas corticalis</name>
    <dbReference type="NCBI Taxonomy" id="2219043"/>
    <lineage>
        <taxon>Bacteria</taxon>
        <taxon>Bacillati</taxon>
        <taxon>Armatimonadota</taxon>
        <taxon>Armatimonadia</taxon>
        <taxon>Capsulimonadales</taxon>
        <taxon>Capsulimonadaceae</taxon>
        <taxon>Capsulimonas</taxon>
    </lineage>
</organism>
<dbReference type="SMART" id="SM00354">
    <property type="entry name" value="HTH_LACI"/>
    <property type="match status" value="1"/>
</dbReference>
<reference evidence="1 2" key="1">
    <citation type="journal article" date="2019" name="Int. J. Syst. Evol. Microbiol.">
        <title>Capsulimonas corticalis gen. nov., sp. nov., an aerobic capsulated bacterium, of a novel bacterial order, Capsulimonadales ord. nov., of the class Armatimonadia of the phylum Armatimonadetes.</title>
        <authorList>
            <person name="Li J."/>
            <person name="Kudo C."/>
            <person name="Tonouchi A."/>
        </authorList>
    </citation>
    <scope>NUCLEOTIDE SEQUENCE [LARGE SCALE GENOMIC DNA]</scope>
    <source>
        <strain evidence="1 2">AX-7</strain>
    </source>
</reference>
<gene>
    <name evidence="1" type="ORF">CCAX7_10190</name>
</gene>
<dbReference type="CDD" id="cd01392">
    <property type="entry name" value="HTH_LacI"/>
    <property type="match status" value="1"/>
</dbReference>
<dbReference type="PROSITE" id="PS50932">
    <property type="entry name" value="HTH_LACI_2"/>
    <property type="match status" value="1"/>
</dbReference>
<dbReference type="PANTHER" id="PTHR30146">
    <property type="entry name" value="LACI-RELATED TRANSCRIPTIONAL REPRESSOR"/>
    <property type="match status" value="1"/>
</dbReference>
<dbReference type="PROSITE" id="PS00356">
    <property type="entry name" value="HTH_LACI_1"/>
    <property type="match status" value="1"/>
</dbReference>
<dbReference type="KEGG" id="ccot:CCAX7_10190"/>
<dbReference type="InterPro" id="IPR000843">
    <property type="entry name" value="HTH_LacI"/>
</dbReference>
<keyword evidence="2" id="KW-1185">Reference proteome</keyword>
<dbReference type="InterPro" id="IPR046335">
    <property type="entry name" value="LacI/GalR-like_sensor"/>
</dbReference>
<dbReference type="SUPFAM" id="SSF53822">
    <property type="entry name" value="Periplasmic binding protein-like I"/>
    <property type="match status" value="1"/>
</dbReference>
<dbReference type="EMBL" id="AP025739">
    <property type="protein sequence ID" value="BDI28968.1"/>
    <property type="molecule type" value="Genomic_DNA"/>
</dbReference>
<dbReference type="Gene3D" id="1.10.260.40">
    <property type="entry name" value="lambda repressor-like DNA-binding domains"/>
    <property type="match status" value="1"/>
</dbReference>
<dbReference type="GO" id="GO:0003700">
    <property type="term" value="F:DNA-binding transcription factor activity"/>
    <property type="evidence" value="ECO:0007669"/>
    <property type="project" value="TreeGrafter"/>
</dbReference>
<dbReference type="OrthoDB" id="9796922at2"/>